<reference evidence="4" key="1">
    <citation type="journal article" date="2013" name="Stand. Genomic Sci.">
        <title>Complete genome sequence of Coriobacterium glomerans type strain (PW2(T)) from the midgut of Pyrrhocoris apterus L. (red soldier bug).</title>
        <authorList>
            <person name="Stackebrandt E."/>
            <person name="Zeytun A."/>
            <person name="Lapidus A."/>
            <person name="Nolan M."/>
            <person name="Lucas S."/>
            <person name="Hammon N."/>
            <person name="Deshpande S."/>
            <person name="Cheng J.F."/>
            <person name="Tapia R."/>
            <person name="Goodwin L.A."/>
            <person name="Pitluck S."/>
            <person name="Liolios K."/>
            <person name="Pagani I."/>
            <person name="Ivanova N."/>
            <person name="Mavromatis K."/>
            <person name="Mikhailova N."/>
            <person name="Huntemann M."/>
            <person name="Pati A."/>
            <person name="Chen A."/>
            <person name="Palaniappan K."/>
            <person name="Chang Y.J."/>
            <person name="Land M."/>
            <person name="Hauser L."/>
            <person name="Rohde M."/>
            <person name="Pukall R."/>
            <person name="Goker M."/>
            <person name="Detter J.C."/>
            <person name="Woyke T."/>
            <person name="Bristow J."/>
            <person name="Eisen J.A."/>
            <person name="Markowitz V."/>
            <person name="Hugenholtz P."/>
            <person name="Kyrpides N.C."/>
            <person name="Klenk H.P."/>
        </authorList>
    </citation>
    <scope>NUCLEOTIDE SEQUENCE</scope>
    <source>
        <strain evidence="4">ATCC 49209 / DSM 20642 / JCM 10262 / PW2</strain>
    </source>
</reference>
<keyword evidence="1" id="KW-0479">Metal-binding</keyword>
<dbReference type="CDD" id="cd00371">
    <property type="entry name" value="HMA"/>
    <property type="match status" value="1"/>
</dbReference>
<accession>F2NBL1</accession>
<dbReference type="Pfam" id="PF00403">
    <property type="entry name" value="HMA"/>
    <property type="match status" value="1"/>
</dbReference>
<dbReference type="InterPro" id="IPR006121">
    <property type="entry name" value="HMA_dom"/>
</dbReference>
<keyword evidence="4" id="KW-1185">Reference proteome</keyword>
<dbReference type="STRING" id="700015.Corgl_0633"/>
<dbReference type="SUPFAM" id="SSF55008">
    <property type="entry name" value="HMA, heavy metal-associated domain"/>
    <property type="match status" value="1"/>
</dbReference>
<evidence type="ECO:0000313" key="3">
    <source>
        <dbReference type="EMBL" id="AEB06747.1"/>
    </source>
</evidence>
<proteinExistence type="predicted"/>
<sequence>MRKTFKLDEIDCASCALKLERAIRRVDGVQDASINFMMQRLTLEAADERFEEVLDRVVRLTADLEPDCEIRR</sequence>
<organism evidence="3 4">
    <name type="scientific">Coriobacterium glomerans (strain ATCC 49209 / DSM 20642 / JCM 10262 / PW2)</name>
    <dbReference type="NCBI Taxonomy" id="700015"/>
    <lineage>
        <taxon>Bacteria</taxon>
        <taxon>Bacillati</taxon>
        <taxon>Actinomycetota</taxon>
        <taxon>Coriobacteriia</taxon>
        <taxon>Coriobacteriales</taxon>
        <taxon>Coriobacteriaceae</taxon>
        <taxon>Coriobacterium</taxon>
    </lineage>
</organism>
<dbReference type="Proteomes" id="UP000006851">
    <property type="component" value="Chromosome"/>
</dbReference>
<dbReference type="KEGG" id="cgo:Corgl_0633"/>
<feature type="domain" description="HMA" evidence="2">
    <location>
        <begin position="1"/>
        <end position="69"/>
    </location>
</feature>
<protein>
    <submittedName>
        <fullName evidence="3">Heavy metal transport/detoxification protein</fullName>
    </submittedName>
</protein>
<dbReference type="InterPro" id="IPR036163">
    <property type="entry name" value="HMA_dom_sf"/>
</dbReference>
<dbReference type="PROSITE" id="PS01047">
    <property type="entry name" value="HMA_1"/>
    <property type="match status" value="1"/>
</dbReference>
<dbReference type="EMBL" id="CP002628">
    <property type="protein sequence ID" value="AEB06747.1"/>
    <property type="molecule type" value="Genomic_DNA"/>
</dbReference>
<name>F2NBL1_CORGP</name>
<dbReference type="AlphaFoldDB" id="F2NBL1"/>
<dbReference type="OrthoDB" id="7068874at2"/>
<dbReference type="PROSITE" id="PS50846">
    <property type="entry name" value="HMA_2"/>
    <property type="match status" value="1"/>
</dbReference>
<evidence type="ECO:0000313" key="4">
    <source>
        <dbReference type="Proteomes" id="UP000006851"/>
    </source>
</evidence>
<dbReference type="RefSeq" id="WP_013708490.1">
    <property type="nucleotide sequence ID" value="NC_015389.1"/>
</dbReference>
<dbReference type="Gene3D" id="3.30.70.100">
    <property type="match status" value="1"/>
</dbReference>
<dbReference type="InterPro" id="IPR017969">
    <property type="entry name" value="Heavy-metal-associated_CS"/>
</dbReference>
<evidence type="ECO:0000256" key="1">
    <source>
        <dbReference type="ARBA" id="ARBA00022723"/>
    </source>
</evidence>
<gene>
    <name evidence="3" type="ordered locus">Corgl_0633</name>
</gene>
<dbReference type="HOGENOM" id="CLU_134973_9_1_11"/>
<evidence type="ECO:0000259" key="2">
    <source>
        <dbReference type="PROSITE" id="PS50846"/>
    </source>
</evidence>
<dbReference type="GO" id="GO:0046872">
    <property type="term" value="F:metal ion binding"/>
    <property type="evidence" value="ECO:0007669"/>
    <property type="project" value="UniProtKB-KW"/>
</dbReference>
<dbReference type="eggNOG" id="COG2608">
    <property type="taxonomic scope" value="Bacteria"/>
</dbReference>